<gene>
    <name evidence="1" type="ORF">SAMN05660976_04041</name>
</gene>
<keyword evidence="2" id="KW-1185">Reference proteome</keyword>
<evidence type="ECO:0000313" key="2">
    <source>
        <dbReference type="Proteomes" id="UP000198953"/>
    </source>
</evidence>
<evidence type="ECO:0000313" key="1">
    <source>
        <dbReference type="EMBL" id="SEM05590.1"/>
    </source>
</evidence>
<protein>
    <submittedName>
        <fullName evidence="1">YbaB/EbfC DNA-binding family protein</fullName>
    </submittedName>
</protein>
<dbReference type="AlphaFoldDB" id="A0A1H7V933"/>
<proteinExistence type="predicted"/>
<dbReference type="RefSeq" id="WP_055506568.1">
    <property type="nucleotide sequence ID" value="NZ_BBZG01000004.1"/>
</dbReference>
<accession>A0A1H7V933</accession>
<dbReference type="Gene3D" id="3.30.1310.10">
    <property type="entry name" value="Nucleoid-associated protein YbaB-like domain"/>
    <property type="match status" value="1"/>
</dbReference>
<reference evidence="1 2" key="1">
    <citation type="submission" date="2016-10" db="EMBL/GenBank/DDBJ databases">
        <authorList>
            <person name="de Groot N.N."/>
        </authorList>
    </citation>
    <scope>NUCLEOTIDE SEQUENCE [LARGE SCALE GENOMIC DNA]</scope>
    <source>
        <strain evidence="1 2">DSM 43357</strain>
    </source>
</reference>
<dbReference type="STRING" id="46177.SAMN05660976_04041"/>
<sequence length="143" mass="15759">MTSTDTHFDPDDLDRVLGDSEKAVRELASALGGLAEVTGTGESRGGAVTARVDASGRLDHLRLSPRASRMELDELTEEIVEAVRAAQDDHQRRATAVIPRAPIGGVSAQEVQRQFEALQDAFARDMHERMARLDEIRRRARDL</sequence>
<dbReference type="Proteomes" id="UP000198953">
    <property type="component" value="Unassembled WGS sequence"/>
</dbReference>
<dbReference type="EMBL" id="FOBF01000009">
    <property type="protein sequence ID" value="SEM05590.1"/>
    <property type="molecule type" value="Genomic_DNA"/>
</dbReference>
<dbReference type="InterPro" id="IPR004401">
    <property type="entry name" value="YbaB/EbfC"/>
</dbReference>
<dbReference type="GO" id="GO:0003677">
    <property type="term" value="F:DNA binding"/>
    <property type="evidence" value="ECO:0007669"/>
    <property type="project" value="UniProtKB-KW"/>
</dbReference>
<dbReference type="Pfam" id="PF02575">
    <property type="entry name" value="YbaB_DNA_bd"/>
    <property type="match status" value="1"/>
</dbReference>
<name>A0A1H7V933_9ACTN</name>
<keyword evidence="1" id="KW-0238">DNA-binding</keyword>
<dbReference type="OrthoDB" id="3538025at2"/>
<dbReference type="InterPro" id="IPR036894">
    <property type="entry name" value="YbaB-like_sf"/>
</dbReference>
<dbReference type="SUPFAM" id="SSF82607">
    <property type="entry name" value="YbaB-like"/>
    <property type="match status" value="1"/>
</dbReference>
<organism evidence="1 2">
    <name type="scientific">Nonomuraea pusilla</name>
    <dbReference type="NCBI Taxonomy" id="46177"/>
    <lineage>
        <taxon>Bacteria</taxon>
        <taxon>Bacillati</taxon>
        <taxon>Actinomycetota</taxon>
        <taxon>Actinomycetes</taxon>
        <taxon>Streptosporangiales</taxon>
        <taxon>Streptosporangiaceae</taxon>
        <taxon>Nonomuraea</taxon>
    </lineage>
</organism>